<comment type="catalytic activity">
    <reaction evidence="22">
        <text>leukotriene C4(in) + ATP + H2O = leukotriene C4(out) + ADP + phosphate + H(+)</text>
        <dbReference type="Rhea" id="RHEA:38963"/>
        <dbReference type="ChEBI" id="CHEBI:15377"/>
        <dbReference type="ChEBI" id="CHEBI:15378"/>
        <dbReference type="ChEBI" id="CHEBI:30616"/>
        <dbReference type="ChEBI" id="CHEBI:43474"/>
        <dbReference type="ChEBI" id="CHEBI:57973"/>
        <dbReference type="ChEBI" id="CHEBI:456216"/>
    </reaction>
    <physiologicalReaction direction="left-to-right" evidence="22">
        <dbReference type="Rhea" id="RHEA:38964"/>
    </physiologicalReaction>
</comment>
<evidence type="ECO:0000256" key="3">
    <source>
        <dbReference type="ARBA" id="ARBA00012191"/>
    </source>
</evidence>
<comment type="catalytic activity">
    <reaction evidence="20">
        <text>vincristine(in) + ATP + H2O = vincristine(out) + ADP + phosphate + H(+)</text>
        <dbReference type="Rhea" id="RHEA:60160"/>
        <dbReference type="ChEBI" id="CHEBI:15377"/>
        <dbReference type="ChEBI" id="CHEBI:15378"/>
        <dbReference type="ChEBI" id="CHEBI:30616"/>
        <dbReference type="ChEBI" id="CHEBI:43474"/>
        <dbReference type="ChEBI" id="CHEBI:143658"/>
        <dbReference type="ChEBI" id="CHEBI:456216"/>
    </reaction>
    <physiologicalReaction direction="left-to-right" evidence="20">
        <dbReference type="Rhea" id="RHEA:60161"/>
    </physiologicalReaction>
</comment>
<evidence type="ECO:0000259" key="32">
    <source>
        <dbReference type="PROSITE" id="PS50929"/>
    </source>
</evidence>
<evidence type="ECO:0000256" key="7">
    <source>
        <dbReference type="ARBA" id="ARBA00022737"/>
    </source>
</evidence>
<dbReference type="Pfam" id="PF24357">
    <property type="entry name" value="TMD0_ABC"/>
    <property type="match status" value="1"/>
</dbReference>
<evidence type="ECO:0000256" key="15">
    <source>
        <dbReference type="ARBA" id="ARBA00034018"/>
    </source>
</evidence>
<evidence type="ECO:0000313" key="34">
    <source>
        <dbReference type="RefSeq" id="XP_023389273.1"/>
    </source>
</evidence>
<evidence type="ECO:0000256" key="10">
    <source>
        <dbReference type="ARBA" id="ARBA00022967"/>
    </source>
</evidence>
<dbReference type="InterPro" id="IPR050173">
    <property type="entry name" value="ABC_transporter_C-like"/>
</dbReference>
<protein>
    <recommendedName>
        <fullName evidence="16">Multidrug resistance-associated protein 1</fullName>
        <ecNumber evidence="3">7.6.2.2</ecNumber>
        <ecNumber evidence="14">7.6.2.3</ecNumber>
    </recommendedName>
    <alternativeName>
        <fullName evidence="19">ATP-binding cassette sub-family C member 1</fullName>
    </alternativeName>
    <alternativeName>
        <fullName evidence="18">Glutathione-S-conjugate-translocating ATPase ABCC1</fullName>
    </alternativeName>
    <alternativeName>
        <fullName evidence="17">Leukotriene C(4) transporter</fullName>
    </alternativeName>
</protein>
<dbReference type="GO" id="GO:0005524">
    <property type="term" value="F:ATP binding"/>
    <property type="evidence" value="ECO:0007669"/>
    <property type="project" value="UniProtKB-KW"/>
</dbReference>
<dbReference type="InterPro" id="IPR027417">
    <property type="entry name" value="P-loop_NTPase"/>
</dbReference>
<keyword evidence="10" id="KW-1278">Translocase</keyword>
<dbReference type="Proteomes" id="UP000515202">
    <property type="component" value="Unplaced"/>
</dbReference>
<dbReference type="GO" id="GO:0005886">
    <property type="term" value="C:plasma membrane"/>
    <property type="evidence" value="ECO:0007669"/>
    <property type="project" value="UniProtKB-SubCell"/>
</dbReference>
<evidence type="ECO:0000256" key="23">
    <source>
        <dbReference type="ARBA" id="ARBA00047576"/>
    </source>
</evidence>
<evidence type="ECO:0000256" key="28">
    <source>
        <dbReference type="ARBA" id="ARBA00049921"/>
    </source>
</evidence>
<feature type="transmembrane region" description="Helical" evidence="30">
    <location>
        <begin position="1157"/>
        <end position="1179"/>
    </location>
</feature>
<comment type="catalytic activity">
    <reaction evidence="27">
        <text>prostaglandin A2-S-(R)-glutathione(in) + ATP + H2O = prostaglandin A2-S-(R)-glutathione(out) + ADP + phosphate + H(+)</text>
        <dbReference type="Rhea" id="RHEA:81695"/>
        <dbReference type="ChEBI" id="CHEBI:15377"/>
        <dbReference type="ChEBI" id="CHEBI:15378"/>
        <dbReference type="ChEBI" id="CHEBI:30616"/>
        <dbReference type="ChEBI" id="CHEBI:43474"/>
        <dbReference type="ChEBI" id="CHEBI:133768"/>
        <dbReference type="ChEBI" id="CHEBI:456216"/>
    </reaction>
    <physiologicalReaction direction="left-to-right" evidence="27">
        <dbReference type="Rhea" id="RHEA:81696"/>
    </physiologicalReaction>
</comment>
<dbReference type="GO" id="GO:0006869">
    <property type="term" value="P:lipid transport"/>
    <property type="evidence" value="ECO:0007669"/>
    <property type="project" value="UniProtKB-KW"/>
</dbReference>
<feature type="transmembrane region" description="Helical" evidence="30">
    <location>
        <begin position="173"/>
        <end position="197"/>
    </location>
</feature>
<dbReference type="Gene3D" id="1.20.1560.10">
    <property type="entry name" value="ABC transporter type 1, transmembrane domain"/>
    <property type="match status" value="2"/>
</dbReference>
<reference evidence="34" key="1">
    <citation type="submission" date="2025-08" db="UniProtKB">
        <authorList>
            <consortium name="RefSeq"/>
        </authorList>
    </citation>
    <scope>IDENTIFICATION</scope>
    <source>
        <tissue evidence="34">Kidney</tissue>
    </source>
</reference>
<comment type="subcellular location">
    <subcellularLocation>
        <location evidence="1">Cell membrane</location>
        <topology evidence="1">Multi-pass membrane protein</topology>
    </subcellularLocation>
</comment>
<comment type="similarity">
    <text evidence="2">Belongs to the ABC transporter superfamily. ABCC family. Conjugate transporter (TC 3.A.1.208) subfamily.</text>
</comment>
<evidence type="ECO:0000256" key="9">
    <source>
        <dbReference type="ARBA" id="ARBA00022840"/>
    </source>
</evidence>
<keyword evidence="11 30" id="KW-1133">Transmembrane helix</keyword>
<dbReference type="FunFam" id="1.20.1560.10:FF:000007">
    <property type="entry name" value="ATP-binding cassette subfamily C member 1"/>
    <property type="match status" value="1"/>
</dbReference>
<keyword evidence="7" id="KW-0677">Repeat</keyword>
<name>A0A6P6CPP7_PTEVA</name>
<keyword evidence="6 30" id="KW-0812">Transmembrane</keyword>
<feature type="transmembrane region" description="Helical" evidence="30">
    <location>
        <begin position="1087"/>
        <end position="1110"/>
    </location>
</feature>
<evidence type="ECO:0000256" key="25">
    <source>
        <dbReference type="ARBA" id="ARBA00048825"/>
    </source>
</evidence>
<keyword evidence="4" id="KW-0813">Transport</keyword>
<dbReference type="SMART" id="SM00382">
    <property type="entry name" value="AAA"/>
    <property type="match status" value="2"/>
</dbReference>
<dbReference type="FunFam" id="3.40.50.300:FF:000074">
    <property type="entry name" value="Multidrug resistance-associated protein 5 isoform 1"/>
    <property type="match status" value="1"/>
</dbReference>
<evidence type="ECO:0000313" key="33">
    <source>
        <dbReference type="Proteomes" id="UP000515202"/>
    </source>
</evidence>
<evidence type="ECO:0000256" key="19">
    <source>
        <dbReference type="ARBA" id="ARBA00042274"/>
    </source>
</evidence>
<dbReference type="InterPro" id="IPR056227">
    <property type="entry name" value="TMD0_ABC"/>
</dbReference>
<dbReference type="InterPro" id="IPR036640">
    <property type="entry name" value="ABC1_TM_sf"/>
</dbReference>
<sequence length="1663" mass="183427">MAELRQASLPEPQLQGSSVSAAGTRECEPKGFGVGLGWAGGGGGGARGGGGWGTAASWAGAGLRSPSWSPRLGPMDALCGSGELGSKFWDSNLSVYTDNPDLTPCFQNSLLAWIPCIYLWATLPCYLLYLRCHHRGYITLSRLSKLKTALGVLLWCVSWADLFYSFHGLVHGWALAPIFFVTPLVVGVTMLLATLLIQYERLQGVQSSGVLIIFWFLCVVCAIIPFRSKILSAMAKGKILDPFRFTTFYIYFALVLCALVLSCFKEKPPFFSPRNVDPNPCPEANAGFLSCLSFWWFTKMAILGCRRPLEKQDLWSLNKEDHSEIVVKKLLDAWKKQQKRAARLKAKAASGKTVSSEDEELLGDQPRPQELSFLQALLAAFGPSFLISMCFLLLQDLLSFVNPQLLSMLIRFISNPAAPAWWGFLLAGMMFMCSTMQTLILHQYYHRIFVTGLRLRTGVIGVIYRKALVITNSVKRKFTVGEMVNLMSVDAQRFMDLAPFLNMLWSAPLQIILAVYFLWQNLGPSILAGVTLMVLLIPFNGALAMKMRAFQVEQMKFKDSRIKLMSEILGGIKVLKLYAWEPSFLQQVEGIRQSELQLLRKGAYLQAVSTFIWMCTPFLVTLITLAVYMSVDPNNVLDAEKAFVSVSLFNILKNPLGMLPILISNLTQTSVSLKRIQHFLNQDEFDPQCVERKTITPGYAVIIDNGTFTWAQDLPPTLHSLDIQVPKGTLVAVVGPVGCGKSSLLSALLGEMEKLEGKVYVKGSVAYVPQHAWIQNCTLQENVLFGQALDPKRYRQTLEACALLADLEMLPDGDQTEIGEKGINLSGGQQQRVSLARAVYSNADIFLLDDPLSAVDSHVAKHIFDHVIGPEGVLAGKTRVLVTHGISFLPQTDFVIVLDDGQVSEVGTYSALLQRDGSFADFLRNYAPDEDEEHQEEDGRTAFEDPEDEQVLLIEDTLSSHADLMDEPVMYEVRKQFMRELSTMSSEGEGQGRPVHRRRLSIAEKVVQAAEAKANGVLIKEEKVEMGRVKLNMFWDYAKAMGLCTTLVICLLYAGQSAAALGANIWLSAWTNEAVVGGQQNNTSMRLGVYAAFGILQGLLVVLSAFAMAAGSVQAARSLHQALLYNMMRSPQSFFDTTPSGRILNRFSKDIYVIDEVLAPSILMLLGCFYNSIATLMVIVANTPLFMVVILPLAVFYLFVQRFYVATSRQLKRLESVSRSPIFSHFSETVTGSSVIRASGRSQDFEAISNAKVDTNQRSCYPNIASNRWLGVRVETMGNCVVLFAALFTVIGRNSLSPGMVGLSVSYALQVHRGPGPRAGPPLGQRPHRCYTHLLSISLCPGWGPATSSACQDYELTVKHGERLPPVGNCDAGGLWERRKLKSGREPGWGRGTALIQNLSFPSGQAPWVVEGSRPPADWPSQGEVEFRNFSVRYRPGLELVLKNLSLRVSSGEKVGIVGRTGAGKSSMTLCLFRILEAAEGEIRIDDLNVAAIGLHDLRSQLTIIPQDPVLFSGTLRMNLDPFDNYSEEDIWRVLELSHLHTFVASQPAGLDFQCSEGGENLSVGQRQLVCLARALLRKSRILILDEATAAIDLETDDLIQATIRTQFETCTVLTIAHRLNTIMDYTRVLVLDKGTVAEFDSPTNLIAARGIFYGMASDAGLA</sequence>
<evidence type="ECO:0000256" key="1">
    <source>
        <dbReference type="ARBA" id="ARBA00004651"/>
    </source>
</evidence>
<accession>A0A6P6CPP7</accession>
<feature type="transmembrane region" description="Helical" evidence="30">
    <location>
        <begin position="525"/>
        <end position="545"/>
    </location>
</feature>
<dbReference type="PROSITE" id="PS00211">
    <property type="entry name" value="ABC_TRANSPORTER_1"/>
    <property type="match status" value="2"/>
</dbReference>
<keyword evidence="13 30" id="KW-0472">Membrane</keyword>
<evidence type="ECO:0000256" key="30">
    <source>
        <dbReference type="SAM" id="Phobius"/>
    </source>
</evidence>
<dbReference type="GO" id="GO:0016887">
    <property type="term" value="F:ATP hydrolysis activity"/>
    <property type="evidence" value="ECO:0007669"/>
    <property type="project" value="InterPro"/>
</dbReference>
<dbReference type="CTD" id="8714"/>
<feature type="transmembrane region" description="Helical" evidence="30">
    <location>
        <begin position="421"/>
        <end position="441"/>
    </location>
</feature>
<evidence type="ECO:0000256" key="5">
    <source>
        <dbReference type="ARBA" id="ARBA00022475"/>
    </source>
</evidence>
<evidence type="ECO:0000256" key="11">
    <source>
        <dbReference type="ARBA" id="ARBA00022989"/>
    </source>
</evidence>
<dbReference type="KEGG" id="pvp:105295428"/>
<comment type="catalytic activity">
    <reaction evidence="23">
        <text>17beta-estradiol 17-O-(beta-D-glucuronate)(in) + ATP + H2O = 17beta-estradiol 17-O-(beta-D-glucuronate)(out) + ADP + phosphate + H(+)</text>
        <dbReference type="Rhea" id="RHEA:60128"/>
        <dbReference type="ChEBI" id="CHEBI:15377"/>
        <dbReference type="ChEBI" id="CHEBI:15378"/>
        <dbReference type="ChEBI" id="CHEBI:30616"/>
        <dbReference type="ChEBI" id="CHEBI:43474"/>
        <dbReference type="ChEBI" id="CHEBI:82961"/>
        <dbReference type="ChEBI" id="CHEBI:456216"/>
    </reaction>
    <physiologicalReaction direction="left-to-right" evidence="23">
        <dbReference type="Rhea" id="RHEA:60129"/>
    </physiologicalReaction>
</comment>
<dbReference type="RefSeq" id="XP_023389273.1">
    <property type="nucleotide sequence ID" value="XM_023533505.1"/>
</dbReference>
<proteinExistence type="inferred from homology"/>
<evidence type="ECO:0000256" key="24">
    <source>
        <dbReference type="ARBA" id="ARBA00048171"/>
    </source>
</evidence>
<dbReference type="InterPro" id="IPR003593">
    <property type="entry name" value="AAA+_ATPase"/>
</dbReference>
<keyword evidence="12" id="KW-0445">Lipid transport</keyword>
<evidence type="ECO:0000256" key="17">
    <source>
        <dbReference type="ARBA" id="ARBA00041345"/>
    </source>
</evidence>
<dbReference type="CDD" id="cd18595">
    <property type="entry name" value="ABC_6TM_MRP1_2_3_6_D1_like"/>
    <property type="match status" value="1"/>
</dbReference>
<dbReference type="OrthoDB" id="6500128at2759"/>
<keyword evidence="5" id="KW-1003">Cell membrane</keyword>
<dbReference type="SUPFAM" id="SSF52540">
    <property type="entry name" value="P-loop containing nucleoside triphosphate hydrolases"/>
    <property type="match status" value="2"/>
</dbReference>
<dbReference type="FunFam" id="3.40.50.300:FF:000293">
    <property type="entry name" value="ATP binding cassette subfamily C member 1"/>
    <property type="match status" value="1"/>
</dbReference>
<dbReference type="GO" id="GO:0015431">
    <property type="term" value="F:ABC-type glutathione S-conjugate transporter activity"/>
    <property type="evidence" value="ECO:0007669"/>
    <property type="project" value="UniProtKB-EC"/>
</dbReference>
<feature type="transmembrane region" description="Helical" evidence="30">
    <location>
        <begin position="209"/>
        <end position="228"/>
    </location>
</feature>
<keyword evidence="9" id="KW-0067">ATP-binding</keyword>
<feature type="transmembrane region" description="Helical" evidence="30">
    <location>
        <begin position="1040"/>
        <end position="1067"/>
    </location>
</feature>
<dbReference type="PANTHER" id="PTHR24223">
    <property type="entry name" value="ATP-BINDING CASSETTE SUB-FAMILY C"/>
    <property type="match status" value="1"/>
</dbReference>
<dbReference type="InterPro" id="IPR017871">
    <property type="entry name" value="ABC_transporter-like_CS"/>
</dbReference>
<comment type="catalytic activity">
    <reaction evidence="26">
        <text>prostaglandin A2-S-(S)-glutathione(in) + ATP + H2O = prostaglandin A2-S-(S)-glutathione(out) + ADP + phosphate + H(+)</text>
        <dbReference type="Rhea" id="RHEA:81699"/>
        <dbReference type="ChEBI" id="CHEBI:15377"/>
        <dbReference type="ChEBI" id="CHEBI:15378"/>
        <dbReference type="ChEBI" id="CHEBI:30616"/>
        <dbReference type="ChEBI" id="CHEBI:43474"/>
        <dbReference type="ChEBI" id="CHEBI:133769"/>
        <dbReference type="ChEBI" id="CHEBI:456216"/>
    </reaction>
    <physiologicalReaction direction="left-to-right" evidence="26">
        <dbReference type="Rhea" id="RHEA:81700"/>
    </physiologicalReaction>
</comment>
<evidence type="ECO:0000256" key="27">
    <source>
        <dbReference type="ARBA" id="ARBA00049910"/>
    </source>
</evidence>
<feature type="transmembrane region" description="Helical" evidence="30">
    <location>
        <begin position="497"/>
        <end position="519"/>
    </location>
</feature>
<feature type="transmembrane region" description="Helical" evidence="30">
    <location>
        <begin position="248"/>
        <end position="264"/>
    </location>
</feature>
<dbReference type="PROSITE" id="PS50929">
    <property type="entry name" value="ABC_TM1F"/>
    <property type="match status" value="2"/>
</dbReference>
<comment type="catalytic activity">
    <reaction evidence="21">
        <text>sphing-4-enine 1-phosphate(in) + ATP + H2O = sphing-4-enine 1-phosphate(out) + ADP + phosphate + H(+)</text>
        <dbReference type="Rhea" id="RHEA:38951"/>
        <dbReference type="ChEBI" id="CHEBI:15377"/>
        <dbReference type="ChEBI" id="CHEBI:15378"/>
        <dbReference type="ChEBI" id="CHEBI:30616"/>
        <dbReference type="ChEBI" id="CHEBI:43474"/>
        <dbReference type="ChEBI" id="CHEBI:60119"/>
        <dbReference type="ChEBI" id="CHEBI:456216"/>
    </reaction>
    <physiologicalReaction direction="left-to-right" evidence="21">
        <dbReference type="Rhea" id="RHEA:38952"/>
    </physiologicalReaction>
</comment>
<evidence type="ECO:0000256" key="26">
    <source>
        <dbReference type="ARBA" id="ARBA00049901"/>
    </source>
</evidence>
<dbReference type="SUPFAM" id="SSF90123">
    <property type="entry name" value="ABC transporter transmembrane region"/>
    <property type="match status" value="2"/>
</dbReference>
<evidence type="ECO:0000256" key="12">
    <source>
        <dbReference type="ARBA" id="ARBA00023055"/>
    </source>
</evidence>
<comment type="catalytic activity">
    <reaction evidence="24">
        <text>2',3'-cGAMP(in) + ATP + H2O = 2',3'-cGAMP(out) + ADP + phosphate + H(+)</text>
        <dbReference type="Rhea" id="RHEA:74887"/>
        <dbReference type="ChEBI" id="CHEBI:15377"/>
        <dbReference type="ChEBI" id="CHEBI:15378"/>
        <dbReference type="ChEBI" id="CHEBI:30616"/>
        <dbReference type="ChEBI" id="CHEBI:43474"/>
        <dbReference type="ChEBI" id="CHEBI:143093"/>
        <dbReference type="ChEBI" id="CHEBI:456216"/>
    </reaction>
</comment>
<feature type="domain" description="ABC transporter" evidence="31">
    <location>
        <begin position="701"/>
        <end position="925"/>
    </location>
</feature>
<feature type="domain" description="ABC transporter" evidence="31">
    <location>
        <begin position="1425"/>
        <end position="1659"/>
    </location>
</feature>
<dbReference type="Pfam" id="PF00005">
    <property type="entry name" value="ABC_tran"/>
    <property type="match status" value="2"/>
</dbReference>
<evidence type="ECO:0000256" key="8">
    <source>
        <dbReference type="ARBA" id="ARBA00022741"/>
    </source>
</evidence>
<evidence type="ECO:0000256" key="20">
    <source>
        <dbReference type="ARBA" id="ARBA00047331"/>
    </source>
</evidence>
<evidence type="ECO:0000256" key="18">
    <source>
        <dbReference type="ARBA" id="ARBA00041913"/>
    </source>
</evidence>
<feature type="transmembrane region" description="Helical" evidence="30">
    <location>
        <begin position="610"/>
        <end position="631"/>
    </location>
</feature>
<dbReference type="CDD" id="cd03250">
    <property type="entry name" value="ABCC_MRP_domain1"/>
    <property type="match status" value="1"/>
</dbReference>
<organism evidence="33 34">
    <name type="scientific">Pteropus vampyrus</name>
    <name type="common">Large flying fox</name>
    <dbReference type="NCBI Taxonomy" id="132908"/>
    <lineage>
        <taxon>Eukaryota</taxon>
        <taxon>Metazoa</taxon>
        <taxon>Chordata</taxon>
        <taxon>Craniata</taxon>
        <taxon>Vertebrata</taxon>
        <taxon>Euteleostomi</taxon>
        <taxon>Mammalia</taxon>
        <taxon>Eutheria</taxon>
        <taxon>Laurasiatheria</taxon>
        <taxon>Chiroptera</taxon>
        <taxon>Yinpterochiroptera</taxon>
        <taxon>Pteropodoidea</taxon>
        <taxon>Pteropodidae</taxon>
        <taxon>Pteropodinae</taxon>
        <taxon>Pteropus</taxon>
    </lineage>
</organism>
<evidence type="ECO:0000256" key="2">
    <source>
        <dbReference type="ARBA" id="ARBA00009726"/>
    </source>
</evidence>
<dbReference type="GeneID" id="105295428"/>
<feature type="transmembrane region" description="Helical" evidence="30">
    <location>
        <begin position="110"/>
        <end position="129"/>
    </location>
</feature>
<dbReference type="CDD" id="cd18603">
    <property type="entry name" value="ABC_6TM_MRP1_2_3_6_D2_like"/>
    <property type="match status" value="1"/>
</dbReference>
<evidence type="ECO:0000256" key="16">
    <source>
        <dbReference type="ARBA" id="ARBA00041009"/>
    </source>
</evidence>
<dbReference type="Pfam" id="PF00664">
    <property type="entry name" value="ABC_membrane"/>
    <property type="match status" value="2"/>
</dbReference>
<feature type="domain" description="ABC transmembrane type-1" evidence="32">
    <location>
        <begin position="1047"/>
        <end position="1311"/>
    </location>
</feature>
<dbReference type="EC" id="7.6.2.3" evidence="14"/>
<comment type="catalytic activity">
    <reaction evidence="25">
        <text>daunorubicin(in) + ATP + H2O = daunorubicin(out) + ADP + phosphate + H(+)</text>
        <dbReference type="Rhea" id="RHEA:33147"/>
        <dbReference type="ChEBI" id="CHEBI:15377"/>
        <dbReference type="ChEBI" id="CHEBI:15378"/>
        <dbReference type="ChEBI" id="CHEBI:30616"/>
        <dbReference type="ChEBI" id="CHEBI:43474"/>
        <dbReference type="ChEBI" id="CHEBI:64677"/>
        <dbReference type="ChEBI" id="CHEBI:456216"/>
    </reaction>
    <physiologicalReaction direction="left-to-right" evidence="25">
        <dbReference type="Rhea" id="RHEA:33148"/>
    </physiologicalReaction>
</comment>
<evidence type="ECO:0000256" key="6">
    <source>
        <dbReference type="ARBA" id="ARBA00022692"/>
    </source>
</evidence>
<evidence type="ECO:0000256" key="21">
    <source>
        <dbReference type="ARBA" id="ARBA00047354"/>
    </source>
</evidence>
<keyword evidence="33" id="KW-1185">Reference proteome</keyword>
<dbReference type="NCBIfam" id="TIGR00957">
    <property type="entry name" value="MRP_assoc_pro"/>
    <property type="match status" value="1"/>
</dbReference>
<dbReference type="InterPro" id="IPR011527">
    <property type="entry name" value="ABC1_TM_dom"/>
</dbReference>
<feature type="transmembrane region" description="Helical" evidence="30">
    <location>
        <begin position="1185"/>
        <end position="1205"/>
    </location>
</feature>
<evidence type="ECO:0000256" key="4">
    <source>
        <dbReference type="ARBA" id="ARBA00022448"/>
    </source>
</evidence>
<dbReference type="CDD" id="cd03244">
    <property type="entry name" value="ABCC_MRP_domain2"/>
    <property type="match status" value="1"/>
</dbReference>
<dbReference type="EC" id="7.6.2.2" evidence="3"/>
<dbReference type="PROSITE" id="PS50893">
    <property type="entry name" value="ABC_TRANSPORTER_2"/>
    <property type="match status" value="2"/>
</dbReference>
<dbReference type="InterPro" id="IPR005292">
    <property type="entry name" value="MRP"/>
</dbReference>
<feature type="domain" description="ABC transmembrane type-1" evidence="32">
    <location>
        <begin position="386"/>
        <end position="668"/>
    </location>
</feature>
<dbReference type="GO" id="GO:0008559">
    <property type="term" value="F:ABC-type xenobiotic transporter activity"/>
    <property type="evidence" value="ECO:0007669"/>
    <property type="project" value="UniProtKB-EC"/>
</dbReference>
<dbReference type="FunFam" id="1.20.1560.10:FF:000001">
    <property type="entry name" value="ATP-binding cassette subfamily C member 1"/>
    <property type="match status" value="1"/>
</dbReference>
<evidence type="ECO:0000259" key="31">
    <source>
        <dbReference type="PROSITE" id="PS50893"/>
    </source>
</evidence>
<dbReference type="PANTHER" id="PTHR24223:SF405">
    <property type="entry name" value="ATP-BINDING CASSETTE SUB-FAMILY C MEMBER 3"/>
    <property type="match status" value="1"/>
</dbReference>
<evidence type="ECO:0000256" key="14">
    <source>
        <dbReference type="ARBA" id="ARBA00024220"/>
    </source>
</evidence>
<evidence type="ECO:0000256" key="13">
    <source>
        <dbReference type="ARBA" id="ARBA00023136"/>
    </source>
</evidence>
<evidence type="ECO:0000256" key="22">
    <source>
        <dbReference type="ARBA" id="ARBA00047523"/>
    </source>
</evidence>
<feature type="region of interest" description="Disordered" evidence="29">
    <location>
        <begin position="1"/>
        <end position="23"/>
    </location>
</feature>
<feature type="transmembrane region" description="Helical" evidence="30">
    <location>
        <begin position="149"/>
        <end position="167"/>
    </location>
</feature>
<dbReference type="Gene3D" id="3.40.50.300">
    <property type="entry name" value="P-loop containing nucleotide triphosphate hydrolases"/>
    <property type="match status" value="2"/>
</dbReference>
<keyword evidence="8" id="KW-0547">Nucleotide-binding</keyword>
<comment type="catalytic activity">
    <reaction evidence="28">
        <text>S-[(2E,6E,10E)-geranylgeranyl]-L-glutathione(in) + ATP + H2O = S-[(2E,6E,10E)-geranylgeranyl]-L-glutathione(out) + ADP + phosphate + H(+)</text>
        <dbReference type="Rhea" id="RHEA:81611"/>
        <dbReference type="ChEBI" id="CHEBI:15377"/>
        <dbReference type="ChEBI" id="CHEBI:15378"/>
        <dbReference type="ChEBI" id="CHEBI:30616"/>
        <dbReference type="ChEBI" id="CHEBI:43474"/>
        <dbReference type="ChEBI" id="CHEBI:156326"/>
        <dbReference type="ChEBI" id="CHEBI:456216"/>
    </reaction>
    <physiologicalReaction direction="left-to-right" evidence="28">
        <dbReference type="Rhea" id="RHEA:81612"/>
    </physiologicalReaction>
</comment>
<gene>
    <name evidence="34" type="primary">ABCC3</name>
</gene>
<comment type="catalytic activity">
    <reaction evidence="15">
        <text>ATP + H2O + xenobioticSide 1 = ADP + phosphate + xenobioticSide 2.</text>
        <dbReference type="EC" id="7.6.2.2"/>
    </reaction>
</comment>
<evidence type="ECO:0000256" key="29">
    <source>
        <dbReference type="SAM" id="MobiDB-lite"/>
    </source>
</evidence>
<dbReference type="InterPro" id="IPR003439">
    <property type="entry name" value="ABC_transporter-like_ATP-bd"/>
</dbReference>
<feature type="transmembrane region" description="Helical" evidence="30">
    <location>
        <begin position="643"/>
        <end position="666"/>
    </location>
</feature>
<feature type="transmembrane region" description="Helical" evidence="30">
    <location>
        <begin position="376"/>
        <end position="401"/>
    </location>
</feature>